<dbReference type="InterPro" id="IPR004045">
    <property type="entry name" value="Glutathione_S-Trfase_N"/>
</dbReference>
<dbReference type="SUPFAM" id="SSF47616">
    <property type="entry name" value="GST C-terminal domain-like"/>
    <property type="match status" value="1"/>
</dbReference>
<dbReference type="RefSeq" id="WP_088601572.1">
    <property type="nucleotide sequence ID" value="NZ_NJIH01000001.1"/>
</dbReference>
<dbReference type="Proteomes" id="UP000214603">
    <property type="component" value="Unassembled WGS sequence"/>
</dbReference>
<protein>
    <submittedName>
        <fullName evidence="4">Glutathione S-transferase</fullName>
    </submittedName>
</protein>
<dbReference type="OrthoDB" id="8772754at2"/>
<proteinExistence type="inferred from homology"/>
<keyword evidence="5" id="KW-1185">Reference proteome</keyword>
<dbReference type="AlphaFoldDB" id="A0A225MYY8"/>
<dbReference type="Gene3D" id="1.20.1050.10">
    <property type="match status" value="1"/>
</dbReference>
<dbReference type="GO" id="GO:0016740">
    <property type="term" value="F:transferase activity"/>
    <property type="evidence" value="ECO:0007669"/>
    <property type="project" value="UniProtKB-KW"/>
</dbReference>
<comment type="caution">
    <text evidence="4">The sequence shown here is derived from an EMBL/GenBank/DDBJ whole genome shotgun (WGS) entry which is preliminary data.</text>
</comment>
<dbReference type="InterPro" id="IPR010987">
    <property type="entry name" value="Glutathione-S-Trfase_C-like"/>
</dbReference>
<feature type="domain" description="GST N-terminal" evidence="2">
    <location>
        <begin position="1"/>
        <end position="77"/>
    </location>
</feature>
<dbReference type="PANTHER" id="PTHR44051">
    <property type="entry name" value="GLUTATHIONE S-TRANSFERASE-RELATED"/>
    <property type="match status" value="1"/>
</dbReference>
<accession>A0A225MYY8</accession>
<evidence type="ECO:0000259" key="2">
    <source>
        <dbReference type="PROSITE" id="PS50404"/>
    </source>
</evidence>
<organism evidence="4 5">
    <name type="scientific">Candidimonas nitroreducens</name>
    <dbReference type="NCBI Taxonomy" id="683354"/>
    <lineage>
        <taxon>Bacteria</taxon>
        <taxon>Pseudomonadati</taxon>
        <taxon>Pseudomonadota</taxon>
        <taxon>Betaproteobacteria</taxon>
        <taxon>Burkholderiales</taxon>
        <taxon>Alcaligenaceae</taxon>
        <taxon>Candidimonas</taxon>
    </lineage>
</organism>
<dbReference type="SUPFAM" id="SSF52833">
    <property type="entry name" value="Thioredoxin-like"/>
    <property type="match status" value="1"/>
</dbReference>
<dbReference type="PROSITE" id="PS50405">
    <property type="entry name" value="GST_CTER"/>
    <property type="match status" value="1"/>
</dbReference>
<comment type="similarity">
    <text evidence="1">Belongs to the GST superfamily.</text>
</comment>
<dbReference type="CDD" id="cd03188">
    <property type="entry name" value="GST_C_Beta"/>
    <property type="match status" value="1"/>
</dbReference>
<evidence type="ECO:0000313" key="5">
    <source>
        <dbReference type="Proteomes" id="UP000214603"/>
    </source>
</evidence>
<dbReference type="SFLD" id="SFLDG00358">
    <property type="entry name" value="Main_(cytGST)"/>
    <property type="match status" value="1"/>
</dbReference>
<keyword evidence="4" id="KW-0808">Transferase</keyword>
<dbReference type="Gene3D" id="3.40.30.10">
    <property type="entry name" value="Glutaredoxin"/>
    <property type="match status" value="1"/>
</dbReference>
<dbReference type="PROSITE" id="PS50404">
    <property type="entry name" value="GST_NTER"/>
    <property type="match status" value="1"/>
</dbReference>
<dbReference type="Pfam" id="PF00043">
    <property type="entry name" value="GST_C"/>
    <property type="match status" value="1"/>
</dbReference>
<evidence type="ECO:0000256" key="1">
    <source>
        <dbReference type="RuleBase" id="RU003494"/>
    </source>
</evidence>
<dbReference type="InterPro" id="IPR040079">
    <property type="entry name" value="Glutathione_S-Trfase"/>
</dbReference>
<dbReference type="CDD" id="cd03057">
    <property type="entry name" value="GST_N_Beta"/>
    <property type="match status" value="1"/>
</dbReference>
<evidence type="ECO:0000259" key="3">
    <source>
        <dbReference type="PROSITE" id="PS50405"/>
    </source>
</evidence>
<dbReference type="EMBL" id="NJIH01000001">
    <property type="protein sequence ID" value="OWT66445.1"/>
    <property type="molecule type" value="Genomic_DNA"/>
</dbReference>
<gene>
    <name evidence="4" type="ORF">CEY11_00735</name>
</gene>
<reference evidence="5" key="1">
    <citation type="submission" date="2017-06" db="EMBL/GenBank/DDBJ databases">
        <title>Herbaspirillum phytohormonus sp. nov., isolated from the root nodule of Robinia pseudoacacia in lead-zinc mine.</title>
        <authorList>
            <person name="Fan M."/>
            <person name="Lin Y."/>
        </authorList>
    </citation>
    <scope>NUCLEOTIDE SEQUENCE [LARGE SCALE GENOMIC DNA]</scope>
    <source>
        <strain evidence="5">SC-089</strain>
    </source>
</reference>
<dbReference type="SFLD" id="SFLDG01150">
    <property type="entry name" value="Main.1:_Beta-like"/>
    <property type="match status" value="1"/>
</dbReference>
<dbReference type="InterPro" id="IPR036282">
    <property type="entry name" value="Glutathione-S-Trfase_C_sf"/>
</dbReference>
<dbReference type="PANTHER" id="PTHR44051:SF8">
    <property type="entry name" value="GLUTATHIONE S-TRANSFERASE GSTA"/>
    <property type="match status" value="1"/>
</dbReference>
<evidence type="ECO:0000313" key="4">
    <source>
        <dbReference type="EMBL" id="OWT66445.1"/>
    </source>
</evidence>
<dbReference type="InterPro" id="IPR004046">
    <property type="entry name" value="GST_C"/>
</dbReference>
<dbReference type="InterPro" id="IPR036249">
    <property type="entry name" value="Thioredoxin-like_sf"/>
</dbReference>
<feature type="domain" description="GST C-terminal" evidence="3">
    <location>
        <begin position="82"/>
        <end position="202"/>
    </location>
</feature>
<dbReference type="Pfam" id="PF02798">
    <property type="entry name" value="GST_N"/>
    <property type="match status" value="1"/>
</dbReference>
<sequence length="202" mass="22194">MKLYYLPGACPLATQIVLEWTGTPYELQAVSRSEIKEPAYLALNPLGSVPVLVDGDFVLTQSAATLEYVAELNPKADLVGQTPRQRAETRRWLGFCNSDLHRTFSLVFGPGAYVSSEAGQKELAEKAAARVVFLFGVADKHLAGRNWLGDQRSVADPYLYTITRWAKAKQLDIGGMANLQAHYERMHADAGVQAALKKQGLE</sequence>
<dbReference type="SFLD" id="SFLDS00019">
    <property type="entry name" value="Glutathione_Transferase_(cytos"/>
    <property type="match status" value="1"/>
</dbReference>
<name>A0A225MYY8_9BURK</name>